<organism evidence="1 2">
    <name type="scientific">Rhodotorula paludigena</name>
    <dbReference type="NCBI Taxonomy" id="86838"/>
    <lineage>
        <taxon>Eukaryota</taxon>
        <taxon>Fungi</taxon>
        <taxon>Dikarya</taxon>
        <taxon>Basidiomycota</taxon>
        <taxon>Pucciniomycotina</taxon>
        <taxon>Microbotryomycetes</taxon>
        <taxon>Sporidiobolales</taxon>
        <taxon>Sporidiobolaceae</taxon>
        <taxon>Rhodotorula</taxon>
    </lineage>
</organism>
<sequence>MASAGGDSTPLTLRKWQDFHTACWGHPSGAVLEGIPFLVGSMGYFVGPVLVRDVYAEVYDWVAAELERIKDDQTARTNLVVFGSPGIGKSSFLPFLVARCLEQRRPVVFHKTGDPRAVILDHIGARFVDLLFLPDTRFDQTPVIAVDSVAIEPPISVLSEVFNAVTVVAASPHSARHRPFVKSDGDTFYWTIPPPGATEINNVARLRELRAVADSEHNPVWLSDMRPGSEHSGYAVTGGVAFSHGDLSMDRPEESEQPPDGYKDLAYGARTFRVRTSVHYEREELVKILPPNFRYQLRTHFRKTNDILRDLFEDVAKSRLALTKDVLRAAAAGSVDLPDSAQWTGFHRLFTVLPVADAQPSLDFPSCDIVIASPLAQEVVRVAVSAMQLQDQLEMARLFEHEPMIEGILYEVTSFRLLGIRDDVNVEFISGEPSISIPAGLSRHKCDPDTSRLPVKTGVYVLPVRFPSADAIVVLSEANTVILVQATVADKHAVKADGIRRICSSFPPEFSPRLVFAFLGPGRTTVQKLAETPRPTLSNVSPGAYTFERGYIALCLDDED</sequence>
<gene>
    <name evidence="1" type="ORF">Rhopal_004462-T1</name>
</gene>
<dbReference type="SUPFAM" id="SSF52540">
    <property type="entry name" value="P-loop containing nucleoside triphosphate hydrolases"/>
    <property type="match status" value="1"/>
</dbReference>
<accession>A0AAV5GND2</accession>
<reference evidence="1 2" key="1">
    <citation type="submission" date="2021-12" db="EMBL/GenBank/DDBJ databases">
        <title>High titer production of polyol ester of fatty acids by Rhodotorula paludigena BS15 towards product separation-free biomass refinery.</title>
        <authorList>
            <person name="Mano J."/>
            <person name="Ono H."/>
            <person name="Tanaka T."/>
            <person name="Naito K."/>
            <person name="Sushida H."/>
            <person name="Ike M."/>
            <person name="Tokuyasu K."/>
            <person name="Kitaoka M."/>
        </authorList>
    </citation>
    <scope>NUCLEOTIDE SEQUENCE [LARGE SCALE GENOMIC DNA]</scope>
    <source>
        <strain evidence="1 2">BS15</strain>
    </source>
</reference>
<proteinExistence type="predicted"/>
<keyword evidence="2" id="KW-1185">Reference proteome</keyword>
<dbReference type="EMBL" id="BQKY01000008">
    <property type="protein sequence ID" value="GJN91439.1"/>
    <property type="molecule type" value="Genomic_DNA"/>
</dbReference>
<dbReference type="InterPro" id="IPR027417">
    <property type="entry name" value="P-loop_NTPase"/>
</dbReference>
<dbReference type="Proteomes" id="UP001342314">
    <property type="component" value="Unassembled WGS sequence"/>
</dbReference>
<evidence type="ECO:0000313" key="2">
    <source>
        <dbReference type="Proteomes" id="UP001342314"/>
    </source>
</evidence>
<evidence type="ECO:0000313" key="1">
    <source>
        <dbReference type="EMBL" id="GJN91439.1"/>
    </source>
</evidence>
<comment type="caution">
    <text evidence="1">The sequence shown here is derived from an EMBL/GenBank/DDBJ whole genome shotgun (WGS) entry which is preliminary data.</text>
</comment>
<dbReference type="AlphaFoldDB" id="A0AAV5GND2"/>
<protein>
    <submittedName>
        <fullName evidence="1">Uncharacterized protein</fullName>
    </submittedName>
</protein>
<name>A0AAV5GND2_9BASI</name>